<dbReference type="Pfam" id="PF13911">
    <property type="entry name" value="AhpC-TSA_2"/>
    <property type="match status" value="1"/>
</dbReference>
<dbReference type="Gene3D" id="3.40.30.10">
    <property type="entry name" value="Glutaredoxin"/>
    <property type="match status" value="1"/>
</dbReference>
<keyword evidence="1" id="KW-0175">Coiled coil</keyword>
<organism evidence="3 4">
    <name type="scientific">Naematelia encephala</name>
    <dbReference type="NCBI Taxonomy" id="71784"/>
    <lineage>
        <taxon>Eukaryota</taxon>
        <taxon>Fungi</taxon>
        <taxon>Dikarya</taxon>
        <taxon>Basidiomycota</taxon>
        <taxon>Agaricomycotina</taxon>
        <taxon>Tremellomycetes</taxon>
        <taxon>Tremellales</taxon>
        <taxon>Naemateliaceae</taxon>
        <taxon>Naematelia</taxon>
    </lineage>
</organism>
<dbReference type="PANTHER" id="PTHR28630:SF3">
    <property type="entry name" value="PEROXIREDOXIN-LIKE 2C"/>
    <property type="match status" value="1"/>
</dbReference>
<feature type="compositionally biased region" description="Polar residues" evidence="2">
    <location>
        <begin position="112"/>
        <end position="124"/>
    </location>
</feature>
<feature type="region of interest" description="Disordered" evidence="2">
    <location>
        <begin position="212"/>
        <end position="238"/>
    </location>
</feature>
<dbReference type="InterPro" id="IPR032801">
    <property type="entry name" value="PXL2A/B/C"/>
</dbReference>
<comment type="caution">
    <text evidence="3">The sequence shown here is derived from an EMBL/GenBank/DDBJ whole genome shotgun (WGS) entry which is preliminary data.</text>
</comment>
<evidence type="ECO:0000256" key="2">
    <source>
        <dbReference type="SAM" id="MobiDB-lite"/>
    </source>
</evidence>
<reference evidence="3 4" key="1">
    <citation type="submission" date="2016-07" db="EMBL/GenBank/DDBJ databases">
        <title>Pervasive Adenine N6-methylation of Active Genes in Fungi.</title>
        <authorList>
            <consortium name="DOE Joint Genome Institute"/>
            <person name="Mondo S.J."/>
            <person name="Dannebaum R.O."/>
            <person name="Kuo R.C."/>
            <person name="Labutti K."/>
            <person name="Haridas S."/>
            <person name="Kuo A."/>
            <person name="Salamov A."/>
            <person name="Ahrendt S.R."/>
            <person name="Lipzen A."/>
            <person name="Sullivan W."/>
            <person name="Andreopoulos W.B."/>
            <person name="Clum A."/>
            <person name="Lindquist E."/>
            <person name="Daum C."/>
            <person name="Ramamoorthy G.K."/>
            <person name="Gryganskyi A."/>
            <person name="Culley D."/>
            <person name="Magnuson J.K."/>
            <person name="James T.Y."/>
            <person name="O'Malley M.A."/>
            <person name="Stajich J.E."/>
            <person name="Spatafora J.W."/>
            <person name="Visel A."/>
            <person name="Grigoriev I.V."/>
        </authorList>
    </citation>
    <scope>NUCLEOTIDE SEQUENCE [LARGE SCALE GENOMIC DNA]</scope>
    <source>
        <strain evidence="3 4">68-887.2</strain>
    </source>
</reference>
<feature type="compositionally biased region" description="Polar residues" evidence="2">
    <location>
        <begin position="467"/>
        <end position="485"/>
    </location>
</feature>
<dbReference type="InParanoid" id="A0A1Y2BBP2"/>
<sequence length="837" mass="91388">MIASPRLTSISLNSTDELVPPSPSPSQSTTTTATTSISPRLPSTATATTLTTVTGSPPLAQRSSSPSNSTPTHSRSNSLRRKPVPSYLAMPERSPTSNSIQLPAGHPFFAAATTSSPSQGSINGQDPKEKSSSPLTPGSARMEDELFYSPPRGPVPPKRTSSRTGLNLNSKFRSGPSITTAVNVEEDKKDPVPISSDSGLEERIIPNLTTPAVNEEQDRAEASTHVEGAVPVEPVDPLRPSTFHGLNINLNLGEPISVNQQQNKSSDSNRSSPTPTPSIPPQAETKTAISGTVTPTTANGATTPITTNDFATTSTKTNGVIKNSAIHKNLPPLPKEDTPALGHSMFHGGSVNSIPSPTTSTPTTPTPRQNGQGIEYRSPPRARTPLFSRKPKGSSRNSSSSRPTTPVSAGHRHSTAHPPVLESEDDTFSIDRVPSQRRLWEVSTMFLRDEEGGLVCFGDFFPPATPESVTSNEIPTTPDISIATGSSSSSSSPSTPTTPTTPTTIQKVPTTVSQSIQKPATSPGVAPPKWRKTIVFFIRFFWCGQCQDYTFASLSQLDKAELERQGIRVVVISSGSWKIIKSYRKLFNCEFPIYVDGPRRLYQLMGMTKMNNNFGPFFKGRASYHQRPVPTQVLKGLENAWFRMPLYYPGKMTQLGGEFILGPGHTCEFAHRMTNTSNHMEAPDVLRIAGIEHPTKTEIAQFKLEAEQQAELERLQGEMKTWKEERQQELERIRQRKAARRGETYTPTAADQEIDVDEEDLLAEYPELDNQDEGYEMVENPTSFESKSDAIGSTGIEERFRKIMMQEEQARKGQEEEKTVRLVKPNGLGNVDVQIEA</sequence>
<feature type="compositionally biased region" description="Low complexity" evidence="2">
    <location>
        <begin position="25"/>
        <end position="54"/>
    </location>
</feature>
<dbReference type="AlphaFoldDB" id="A0A1Y2BBP2"/>
<feature type="compositionally biased region" description="Polar residues" evidence="2">
    <location>
        <begin position="309"/>
        <end position="321"/>
    </location>
</feature>
<keyword evidence="4" id="KW-1185">Reference proteome</keyword>
<feature type="compositionally biased region" description="Polar residues" evidence="2">
    <location>
        <begin position="505"/>
        <end position="520"/>
    </location>
</feature>
<dbReference type="CDD" id="cd02970">
    <property type="entry name" value="PRX_like2"/>
    <property type="match status" value="1"/>
</dbReference>
<dbReference type="InterPro" id="IPR036249">
    <property type="entry name" value="Thioredoxin-like_sf"/>
</dbReference>
<dbReference type="PANTHER" id="PTHR28630">
    <property type="match status" value="1"/>
</dbReference>
<feature type="compositionally biased region" description="Low complexity" evidence="2">
    <location>
        <begin position="62"/>
        <end position="77"/>
    </location>
</feature>
<accession>A0A1Y2BBP2</accession>
<protein>
    <submittedName>
        <fullName evidence="3">AhpC/TSA antioxidant enzyme-domain-containing protein</fullName>
    </submittedName>
</protein>
<feature type="compositionally biased region" description="Polar residues" evidence="2">
    <location>
        <begin position="1"/>
        <end position="16"/>
    </location>
</feature>
<feature type="coiled-coil region" evidence="1">
    <location>
        <begin position="705"/>
        <end position="732"/>
    </location>
</feature>
<evidence type="ECO:0000256" key="1">
    <source>
        <dbReference type="SAM" id="Coils"/>
    </source>
</evidence>
<feature type="compositionally biased region" description="Low complexity" evidence="2">
    <location>
        <begin position="486"/>
        <end position="504"/>
    </location>
</feature>
<evidence type="ECO:0000313" key="4">
    <source>
        <dbReference type="Proteomes" id="UP000193986"/>
    </source>
</evidence>
<feature type="compositionally biased region" description="Low complexity" evidence="2">
    <location>
        <begin position="394"/>
        <end position="408"/>
    </location>
</feature>
<feature type="compositionally biased region" description="Polar residues" evidence="2">
    <location>
        <begin position="162"/>
        <end position="182"/>
    </location>
</feature>
<dbReference type="Proteomes" id="UP000193986">
    <property type="component" value="Unassembled WGS sequence"/>
</dbReference>
<dbReference type="OrthoDB" id="40334at2759"/>
<feature type="region of interest" description="Disordered" evidence="2">
    <location>
        <begin position="259"/>
        <end position="429"/>
    </location>
</feature>
<proteinExistence type="predicted"/>
<feature type="region of interest" description="Disordered" evidence="2">
    <location>
        <begin position="1"/>
        <end position="198"/>
    </location>
</feature>
<evidence type="ECO:0000313" key="3">
    <source>
        <dbReference type="EMBL" id="ORY31950.1"/>
    </source>
</evidence>
<name>A0A1Y2BBP2_9TREE</name>
<gene>
    <name evidence="3" type="ORF">BCR39DRAFT_524748</name>
</gene>
<dbReference type="EMBL" id="MCFC01000012">
    <property type="protein sequence ID" value="ORY31950.1"/>
    <property type="molecule type" value="Genomic_DNA"/>
</dbReference>
<dbReference type="SUPFAM" id="SSF52833">
    <property type="entry name" value="Thioredoxin-like"/>
    <property type="match status" value="1"/>
</dbReference>
<feature type="region of interest" description="Disordered" evidence="2">
    <location>
        <begin position="467"/>
        <end position="526"/>
    </location>
</feature>
<feature type="compositionally biased region" description="Low complexity" evidence="2">
    <location>
        <begin position="291"/>
        <end position="308"/>
    </location>
</feature>
<feature type="compositionally biased region" description="Low complexity" evidence="2">
    <location>
        <begin position="259"/>
        <end position="273"/>
    </location>
</feature>
<dbReference type="STRING" id="71784.A0A1Y2BBP2"/>
<feature type="compositionally biased region" description="Low complexity" evidence="2">
    <location>
        <begin position="355"/>
        <end position="367"/>
    </location>
</feature>